<organism evidence="1 2">
    <name type="scientific">Gossypium lobatum</name>
    <dbReference type="NCBI Taxonomy" id="34289"/>
    <lineage>
        <taxon>Eukaryota</taxon>
        <taxon>Viridiplantae</taxon>
        <taxon>Streptophyta</taxon>
        <taxon>Embryophyta</taxon>
        <taxon>Tracheophyta</taxon>
        <taxon>Spermatophyta</taxon>
        <taxon>Magnoliopsida</taxon>
        <taxon>eudicotyledons</taxon>
        <taxon>Gunneridae</taxon>
        <taxon>Pentapetalae</taxon>
        <taxon>rosids</taxon>
        <taxon>malvids</taxon>
        <taxon>Malvales</taxon>
        <taxon>Malvaceae</taxon>
        <taxon>Malvoideae</taxon>
        <taxon>Gossypium</taxon>
    </lineage>
</organism>
<dbReference type="EMBL" id="JABEZX010000002">
    <property type="protein sequence ID" value="MBA0549783.1"/>
    <property type="molecule type" value="Genomic_DNA"/>
</dbReference>
<reference evidence="1 2" key="1">
    <citation type="journal article" date="2019" name="Genome Biol. Evol.">
        <title>Insights into the evolution of the New World diploid cottons (Gossypium, subgenus Houzingenia) based on genome sequencing.</title>
        <authorList>
            <person name="Grover C.E."/>
            <person name="Arick M.A. 2nd"/>
            <person name="Thrash A."/>
            <person name="Conover J.L."/>
            <person name="Sanders W.S."/>
            <person name="Peterson D.G."/>
            <person name="Frelichowski J.E."/>
            <person name="Scheffler J.A."/>
            <person name="Scheffler B.E."/>
            <person name="Wendel J.F."/>
        </authorList>
    </citation>
    <scope>NUCLEOTIDE SEQUENCE [LARGE SCALE GENOMIC DNA]</scope>
    <source>
        <strain evidence="1">157</strain>
        <tissue evidence="1">Leaf</tissue>
    </source>
</reference>
<dbReference type="Proteomes" id="UP000593572">
    <property type="component" value="Unassembled WGS sequence"/>
</dbReference>
<evidence type="ECO:0000313" key="1">
    <source>
        <dbReference type="EMBL" id="MBA0549783.1"/>
    </source>
</evidence>
<gene>
    <name evidence="1" type="ORF">Golob_020796</name>
</gene>
<dbReference type="AlphaFoldDB" id="A0A7J8LBI1"/>
<name>A0A7J8LBI1_9ROSI</name>
<accession>A0A7J8LBI1</accession>
<protein>
    <submittedName>
        <fullName evidence="1">Uncharacterized protein</fullName>
    </submittedName>
</protein>
<keyword evidence="2" id="KW-1185">Reference proteome</keyword>
<evidence type="ECO:0000313" key="2">
    <source>
        <dbReference type="Proteomes" id="UP000593572"/>
    </source>
</evidence>
<comment type="caution">
    <text evidence="1">The sequence shown here is derived from an EMBL/GenBank/DDBJ whole genome shotgun (WGS) entry which is preliminary data.</text>
</comment>
<proteinExistence type="predicted"/>
<sequence length="34" mass="4037">MSWIGENASTLLKGLVEDYFIFIEIQDQRLYTEI</sequence>